<name>A0A1H2QTA9_THIRO</name>
<proteinExistence type="predicted"/>
<keyword evidence="2" id="KW-1185">Reference proteome</keyword>
<dbReference type="OrthoDB" id="1435962at2"/>
<reference evidence="2" key="1">
    <citation type="submission" date="2016-10" db="EMBL/GenBank/DDBJ databases">
        <authorList>
            <person name="Varghese N."/>
            <person name="Submissions S."/>
        </authorList>
    </citation>
    <scope>NUCLEOTIDE SEQUENCE [LARGE SCALE GENOMIC DNA]</scope>
    <source>
        <strain evidence="2">DSM 217</strain>
    </source>
</reference>
<organism evidence="1 2">
    <name type="scientific">Thiocapsa roseopersicina</name>
    <dbReference type="NCBI Taxonomy" id="1058"/>
    <lineage>
        <taxon>Bacteria</taxon>
        <taxon>Pseudomonadati</taxon>
        <taxon>Pseudomonadota</taxon>
        <taxon>Gammaproteobacteria</taxon>
        <taxon>Chromatiales</taxon>
        <taxon>Chromatiaceae</taxon>
        <taxon>Thiocapsa</taxon>
    </lineage>
</organism>
<dbReference type="Proteomes" id="UP000198816">
    <property type="component" value="Unassembled WGS sequence"/>
</dbReference>
<evidence type="ECO:0000313" key="2">
    <source>
        <dbReference type="Proteomes" id="UP000198816"/>
    </source>
</evidence>
<accession>A0A1H2QTA9</accession>
<evidence type="ECO:0008006" key="3">
    <source>
        <dbReference type="Google" id="ProtNLM"/>
    </source>
</evidence>
<sequence length="264" mass="30649">MNNIEKYKDDLDALVMLGHEMELDLTYRHLKEQGELTDEDGKHADKIRESFEKSYQRWYTESCSVIRQLIPFRYDEFEHLYKGEGRRKDINGHTYTIQDWQNGIRSGRTANGKKVFDDFAGATMRFKTQLSILKSIQSRFTSTLFDIRQLVQADLFDSELGAARELLKHKFVRGAGAIAGVVLERHLAQVMQNHSITTRKTNPSISEFNDLLKNAGVLDTPSWRQIQRLGDIRNLCDHNKEREPTMEETEELISGVEKFTKTLF</sequence>
<dbReference type="AlphaFoldDB" id="A0A1H2QTA9"/>
<dbReference type="RefSeq" id="WP_093027594.1">
    <property type="nucleotide sequence ID" value="NZ_FNNZ01000001.1"/>
</dbReference>
<dbReference type="EMBL" id="FNNZ01000001">
    <property type="protein sequence ID" value="SDW10406.1"/>
    <property type="molecule type" value="Genomic_DNA"/>
</dbReference>
<evidence type="ECO:0000313" key="1">
    <source>
        <dbReference type="EMBL" id="SDW10406.1"/>
    </source>
</evidence>
<gene>
    <name evidence="1" type="ORF">SAMN05421783_101416</name>
</gene>
<protein>
    <recommendedName>
        <fullName evidence="3">DUF4145 domain-containing protein</fullName>
    </recommendedName>
</protein>